<dbReference type="VEuPathDB" id="FungiDB:MMYC01_210489"/>
<dbReference type="Proteomes" id="UP000078237">
    <property type="component" value="Unassembled WGS sequence"/>
</dbReference>
<evidence type="ECO:0000313" key="2">
    <source>
        <dbReference type="EMBL" id="KXX73087.1"/>
    </source>
</evidence>
<keyword evidence="1" id="KW-0472">Membrane</keyword>
<sequence>GWIWSWLITSIVFGVPVGYLQKNTYTHSLKFMQHIFSAFTGAVKGDGSLKFHQKVLVGALAISLATLVLIFKIIVWTAIFVTPIGMFVTVGKQIMKVGICKMA</sequence>
<keyword evidence="1" id="KW-0812">Transmembrane</keyword>
<keyword evidence="1" id="KW-1133">Transmembrane helix</keyword>
<name>A0A175VNM8_9PEZI</name>
<dbReference type="EMBL" id="LCTW02000548">
    <property type="protein sequence ID" value="KXX73087.1"/>
    <property type="molecule type" value="Genomic_DNA"/>
</dbReference>
<feature type="non-terminal residue" evidence="2">
    <location>
        <position position="1"/>
    </location>
</feature>
<organism evidence="2 3">
    <name type="scientific">Madurella mycetomatis</name>
    <dbReference type="NCBI Taxonomy" id="100816"/>
    <lineage>
        <taxon>Eukaryota</taxon>
        <taxon>Fungi</taxon>
        <taxon>Dikarya</taxon>
        <taxon>Ascomycota</taxon>
        <taxon>Pezizomycotina</taxon>
        <taxon>Sordariomycetes</taxon>
        <taxon>Sordariomycetidae</taxon>
        <taxon>Sordariales</taxon>
        <taxon>Sordariales incertae sedis</taxon>
        <taxon>Madurella</taxon>
    </lineage>
</organism>
<evidence type="ECO:0000313" key="3">
    <source>
        <dbReference type="Proteomes" id="UP000078237"/>
    </source>
</evidence>
<proteinExistence type="predicted"/>
<dbReference type="AlphaFoldDB" id="A0A175VNM8"/>
<comment type="caution">
    <text evidence="2">The sequence shown here is derived from an EMBL/GenBank/DDBJ whole genome shotgun (WGS) entry which is preliminary data.</text>
</comment>
<accession>A0A175VNM8</accession>
<reference evidence="2 3" key="1">
    <citation type="journal article" date="2016" name="Genome Announc.">
        <title>Genome Sequence of Madurella mycetomatis mm55, Isolated from a Human Mycetoma Case in Sudan.</title>
        <authorList>
            <person name="Smit S."/>
            <person name="Derks M.F."/>
            <person name="Bervoets S."/>
            <person name="Fahal A."/>
            <person name="van Leeuwen W."/>
            <person name="van Belkum A."/>
            <person name="van de Sande W.W."/>
        </authorList>
    </citation>
    <scope>NUCLEOTIDE SEQUENCE [LARGE SCALE GENOMIC DNA]</scope>
    <source>
        <strain evidence="3">mm55</strain>
    </source>
</reference>
<gene>
    <name evidence="2" type="ORF">MMYC01_210489</name>
</gene>
<evidence type="ECO:0000256" key="1">
    <source>
        <dbReference type="SAM" id="Phobius"/>
    </source>
</evidence>
<protein>
    <submittedName>
        <fullName evidence="2">Uncharacterized protein</fullName>
    </submittedName>
</protein>
<keyword evidence="3" id="KW-1185">Reference proteome</keyword>
<feature type="transmembrane region" description="Helical" evidence="1">
    <location>
        <begin position="55"/>
        <end position="88"/>
    </location>
</feature>